<dbReference type="PANTHER" id="PTHR30388">
    <property type="entry name" value="ALDEHYDE OXIDOREDUCTASE MOLYBDENUM COFACTOR ASSEMBLY PROTEIN"/>
    <property type="match status" value="1"/>
</dbReference>
<name>A0ABQ1I8V0_9PROT</name>
<dbReference type="InterPro" id="IPR052698">
    <property type="entry name" value="MoCofactor_Util/Proc"/>
</dbReference>
<dbReference type="InterPro" id="IPR003777">
    <property type="entry name" value="XdhC_CoxI"/>
</dbReference>
<evidence type="ECO:0000259" key="1">
    <source>
        <dbReference type="Pfam" id="PF02625"/>
    </source>
</evidence>
<feature type="domain" description="XdhC- CoxI" evidence="1">
    <location>
        <begin position="42"/>
        <end position="108"/>
    </location>
</feature>
<dbReference type="PANTHER" id="PTHR30388:SF4">
    <property type="entry name" value="MOLYBDENUM COFACTOR INSERTION CHAPERONE PAOD"/>
    <property type="match status" value="1"/>
</dbReference>
<keyword evidence="3" id="KW-1185">Reference proteome</keyword>
<sequence>MTRATARAGDDEKEAIMTGRPAAANDTTAITGDDVLAAALGWRDAGTGVALATVVSTWGSAPRLPGAQMAVTADGRFAGSVSGGCVEGAVIEAAQACIDGAPPQLMDFSIGDDQAWAVGLACGGRLEVWVERLD</sequence>
<accession>A0ABQ1I8V0</accession>
<organism evidence="2 3">
    <name type="scientific">Tistrella bauzanensis</name>
    <dbReference type="NCBI Taxonomy" id="657419"/>
    <lineage>
        <taxon>Bacteria</taxon>
        <taxon>Pseudomonadati</taxon>
        <taxon>Pseudomonadota</taxon>
        <taxon>Alphaproteobacteria</taxon>
        <taxon>Geminicoccales</taxon>
        <taxon>Geminicoccaceae</taxon>
        <taxon>Tistrella</taxon>
    </lineage>
</organism>
<dbReference type="EMBL" id="BMDZ01000002">
    <property type="protein sequence ID" value="GGB25395.1"/>
    <property type="molecule type" value="Genomic_DNA"/>
</dbReference>
<reference evidence="3" key="1">
    <citation type="journal article" date="2019" name="Int. J. Syst. Evol. Microbiol.">
        <title>The Global Catalogue of Microorganisms (GCM) 10K type strain sequencing project: providing services to taxonomists for standard genome sequencing and annotation.</title>
        <authorList>
            <consortium name="The Broad Institute Genomics Platform"/>
            <consortium name="The Broad Institute Genome Sequencing Center for Infectious Disease"/>
            <person name="Wu L."/>
            <person name="Ma J."/>
        </authorList>
    </citation>
    <scope>NUCLEOTIDE SEQUENCE [LARGE SCALE GENOMIC DNA]</scope>
    <source>
        <strain evidence="3">CGMCC 1.10188</strain>
    </source>
</reference>
<evidence type="ECO:0000313" key="3">
    <source>
        <dbReference type="Proteomes" id="UP000603352"/>
    </source>
</evidence>
<protein>
    <recommendedName>
        <fullName evidence="1">XdhC- CoxI domain-containing protein</fullName>
    </recommendedName>
</protein>
<dbReference type="Proteomes" id="UP000603352">
    <property type="component" value="Unassembled WGS sequence"/>
</dbReference>
<gene>
    <name evidence="2" type="ORF">GCM10011505_03260</name>
</gene>
<dbReference type="Pfam" id="PF02625">
    <property type="entry name" value="XdhC_CoxI"/>
    <property type="match status" value="1"/>
</dbReference>
<proteinExistence type="predicted"/>
<evidence type="ECO:0000313" key="2">
    <source>
        <dbReference type="EMBL" id="GGB25395.1"/>
    </source>
</evidence>
<comment type="caution">
    <text evidence="2">The sequence shown here is derived from an EMBL/GenBank/DDBJ whole genome shotgun (WGS) entry which is preliminary data.</text>
</comment>